<evidence type="ECO:0000256" key="5">
    <source>
        <dbReference type="ARBA" id="ARBA00023204"/>
    </source>
</evidence>
<evidence type="ECO:0000256" key="8">
    <source>
        <dbReference type="SAM" id="MobiDB-lite"/>
    </source>
</evidence>
<name>A0A5E4PGM0_9COXI</name>
<protein>
    <submittedName>
        <fullName evidence="10">LexA repressor</fullName>
    </submittedName>
</protein>
<organism evidence="10 11">
    <name type="scientific">Aquicella siphonis</name>
    <dbReference type="NCBI Taxonomy" id="254247"/>
    <lineage>
        <taxon>Bacteria</taxon>
        <taxon>Pseudomonadati</taxon>
        <taxon>Pseudomonadota</taxon>
        <taxon>Gammaproteobacteria</taxon>
        <taxon>Legionellales</taxon>
        <taxon>Coxiellaceae</taxon>
        <taxon>Aquicella</taxon>
    </lineage>
</organism>
<dbReference type="CDD" id="cd06529">
    <property type="entry name" value="S24_LexA-like"/>
    <property type="match status" value="1"/>
</dbReference>
<dbReference type="GO" id="GO:0003677">
    <property type="term" value="F:DNA binding"/>
    <property type="evidence" value="ECO:0007669"/>
    <property type="project" value="InterPro"/>
</dbReference>
<dbReference type="Gene3D" id="2.10.109.10">
    <property type="entry name" value="Umud Fragment, subunit A"/>
    <property type="match status" value="1"/>
</dbReference>
<dbReference type="PANTHER" id="PTHR33516">
    <property type="entry name" value="LEXA REPRESSOR"/>
    <property type="match status" value="1"/>
</dbReference>
<evidence type="ECO:0000259" key="9">
    <source>
        <dbReference type="Pfam" id="PF00717"/>
    </source>
</evidence>
<dbReference type="NCBIfam" id="NF007621">
    <property type="entry name" value="PRK10276.1"/>
    <property type="match status" value="1"/>
</dbReference>
<dbReference type="PRINTS" id="PR00726">
    <property type="entry name" value="LEXASERPTASE"/>
</dbReference>
<dbReference type="EMBL" id="LR699119">
    <property type="protein sequence ID" value="VVC75607.1"/>
    <property type="molecule type" value="Genomic_DNA"/>
</dbReference>
<dbReference type="GO" id="GO:0006355">
    <property type="term" value="P:regulation of DNA-templated transcription"/>
    <property type="evidence" value="ECO:0007669"/>
    <property type="project" value="InterPro"/>
</dbReference>
<keyword evidence="3 7" id="KW-0378">Hydrolase</keyword>
<evidence type="ECO:0000256" key="6">
    <source>
        <dbReference type="ARBA" id="ARBA00023236"/>
    </source>
</evidence>
<evidence type="ECO:0000313" key="10">
    <source>
        <dbReference type="EMBL" id="VVC75607.1"/>
    </source>
</evidence>
<evidence type="ECO:0000256" key="7">
    <source>
        <dbReference type="RuleBase" id="RU003991"/>
    </source>
</evidence>
<keyword evidence="11" id="KW-1185">Reference proteome</keyword>
<keyword evidence="5" id="KW-0234">DNA repair</keyword>
<dbReference type="KEGG" id="asip:AQUSIP_08970"/>
<keyword evidence="2" id="KW-0227">DNA damage</keyword>
<comment type="similarity">
    <text evidence="1 7">Belongs to the peptidase S24 family.</text>
</comment>
<evidence type="ECO:0000256" key="4">
    <source>
        <dbReference type="ARBA" id="ARBA00022813"/>
    </source>
</evidence>
<dbReference type="InterPro" id="IPR006197">
    <property type="entry name" value="Peptidase_S24_LexA"/>
</dbReference>
<evidence type="ECO:0000256" key="1">
    <source>
        <dbReference type="ARBA" id="ARBA00007484"/>
    </source>
</evidence>
<dbReference type="InterPro" id="IPR050077">
    <property type="entry name" value="LexA_repressor"/>
</dbReference>
<dbReference type="GO" id="GO:0006281">
    <property type="term" value="P:DNA repair"/>
    <property type="evidence" value="ECO:0007669"/>
    <property type="project" value="UniProtKB-KW"/>
</dbReference>
<sequence length="169" mass="18478">MKHGGARKGAGRRPQFGCKTKPMRIPDALIASVQKLILHKGYQLPLYDTKVQAGPPSPADTCAETSFNLHESLVPHPAQTFLVRASGDSMINAGIHENDLLIVDRSIQPVDGKIVIASVDGHLTVKRLHRNPDGQFTLIPENPRHKPLTISAESHVHIWGVVLHVIHSV</sequence>
<gene>
    <name evidence="10" type="primary">lexA_1</name>
    <name evidence="10" type="ORF">AQUSIP_08970</name>
</gene>
<dbReference type="GO" id="GO:0016787">
    <property type="term" value="F:hydrolase activity"/>
    <property type="evidence" value="ECO:0007669"/>
    <property type="project" value="UniProtKB-KW"/>
</dbReference>
<evidence type="ECO:0000256" key="2">
    <source>
        <dbReference type="ARBA" id="ARBA00022763"/>
    </source>
</evidence>
<evidence type="ECO:0000313" key="11">
    <source>
        <dbReference type="Proteomes" id="UP000324194"/>
    </source>
</evidence>
<dbReference type="OrthoDB" id="9787787at2"/>
<feature type="region of interest" description="Disordered" evidence="8">
    <location>
        <begin position="1"/>
        <end position="20"/>
    </location>
</feature>
<keyword evidence="6" id="KW-0742">SOS response</keyword>
<dbReference type="Pfam" id="PF00717">
    <property type="entry name" value="Peptidase_S24"/>
    <property type="match status" value="1"/>
</dbReference>
<feature type="domain" description="Peptidase S24/S26A/S26B/S26C" evidence="9">
    <location>
        <begin position="45"/>
        <end position="162"/>
    </location>
</feature>
<dbReference type="InterPro" id="IPR015927">
    <property type="entry name" value="Peptidase_S24_S26A/B/C"/>
</dbReference>
<dbReference type="SUPFAM" id="SSF51306">
    <property type="entry name" value="LexA/Signal peptidase"/>
    <property type="match status" value="1"/>
</dbReference>
<dbReference type="RefSeq" id="WP_148338903.1">
    <property type="nucleotide sequence ID" value="NZ_LR699119.1"/>
</dbReference>
<proteinExistence type="inferred from homology"/>
<dbReference type="InterPro" id="IPR039418">
    <property type="entry name" value="LexA-like"/>
</dbReference>
<dbReference type="PANTHER" id="PTHR33516:SF2">
    <property type="entry name" value="LEXA REPRESSOR-RELATED"/>
    <property type="match status" value="1"/>
</dbReference>
<reference evidence="10 11" key="1">
    <citation type="submission" date="2019-08" db="EMBL/GenBank/DDBJ databases">
        <authorList>
            <person name="Guy L."/>
        </authorList>
    </citation>
    <scope>NUCLEOTIDE SEQUENCE [LARGE SCALE GENOMIC DNA]</scope>
    <source>
        <strain evidence="10 11">SGT-108</strain>
    </source>
</reference>
<dbReference type="Proteomes" id="UP000324194">
    <property type="component" value="Chromosome 1"/>
</dbReference>
<accession>A0A5E4PGM0</accession>
<dbReference type="InterPro" id="IPR036286">
    <property type="entry name" value="LexA/Signal_pep-like_sf"/>
</dbReference>
<keyword evidence="4 7" id="KW-0068">Autocatalytic cleavage</keyword>
<evidence type="ECO:0000256" key="3">
    <source>
        <dbReference type="ARBA" id="ARBA00022801"/>
    </source>
</evidence>
<feature type="compositionally biased region" description="Basic residues" evidence="8">
    <location>
        <begin position="1"/>
        <end position="11"/>
    </location>
</feature>
<dbReference type="AlphaFoldDB" id="A0A5E4PGM0"/>
<dbReference type="GO" id="GO:0009432">
    <property type="term" value="P:SOS response"/>
    <property type="evidence" value="ECO:0007669"/>
    <property type="project" value="UniProtKB-KW"/>
</dbReference>